<organism evidence="3 4">
    <name type="scientific">Bradyrhizobium niftali</name>
    <dbReference type="NCBI Taxonomy" id="2560055"/>
    <lineage>
        <taxon>Bacteria</taxon>
        <taxon>Pseudomonadati</taxon>
        <taxon>Pseudomonadota</taxon>
        <taxon>Alphaproteobacteria</taxon>
        <taxon>Hyphomicrobiales</taxon>
        <taxon>Nitrobacteraceae</taxon>
        <taxon>Bradyrhizobium</taxon>
    </lineage>
</organism>
<protein>
    <submittedName>
        <fullName evidence="3">SDR family oxidoreductase</fullName>
    </submittedName>
</protein>
<reference evidence="3 4" key="1">
    <citation type="submission" date="2019-03" db="EMBL/GenBank/DDBJ databases">
        <title>Bradyrhizobium diversity isolated from nodules of Chamaecrista fasciculata.</title>
        <authorList>
            <person name="Klepa M.S."/>
            <person name="Urquiaga M.O."/>
            <person name="Hungria M."/>
            <person name="Delamuta J.R."/>
        </authorList>
    </citation>
    <scope>NUCLEOTIDE SEQUENCE [LARGE SCALE GENOMIC DNA]</scope>
    <source>
        <strain evidence="3 4">CNPSo 3448</strain>
    </source>
</reference>
<dbReference type="RefSeq" id="WP_135177355.1">
    <property type="nucleotide sequence ID" value="NZ_SPQT01000022.1"/>
</dbReference>
<evidence type="ECO:0000313" key="4">
    <source>
        <dbReference type="Proteomes" id="UP000297966"/>
    </source>
</evidence>
<keyword evidence="4" id="KW-1185">Reference proteome</keyword>
<dbReference type="PANTHER" id="PTHR43669">
    <property type="entry name" value="5-KETO-D-GLUCONATE 5-REDUCTASE"/>
    <property type="match status" value="1"/>
</dbReference>
<name>A0A4Y9LJC5_9BRAD</name>
<comment type="similarity">
    <text evidence="1">Belongs to the short-chain dehydrogenases/reductases (SDR) family.</text>
</comment>
<dbReference type="PRINTS" id="PR00081">
    <property type="entry name" value="GDHRDH"/>
</dbReference>
<dbReference type="Pfam" id="PF13561">
    <property type="entry name" value="adh_short_C2"/>
    <property type="match status" value="1"/>
</dbReference>
<keyword evidence="2" id="KW-0560">Oxidoreductase</keyword>
<dbReference type="AlphaFoldDB" id="A0A4Y9LJC5"/>
<dbReference type="InterPro" id="IPR002347">
    <property type="entry name" value="SDR_fam"/>
</dbReference>
<evidence type="ECO:0000256" key="1">
    <source>
        <dbReference type="ARBA" id="ARBA00006484"/>
    </source>
</evidence>
<accession>A0A4Y9LJC5</accession>
<dbReference type="Proteomes" id="UP000297966">
    <property type="component" value="Unassembled WGS sequence"/>
</dbReference>
<dbReference type="SUPFAM" id="SSF51735">
    <property type="entry name" value="NAD(P)-binding Rossmann-fold domains"/>
    <property type="match status" value="1"/>
</dbReference>
<dbReference type="EMBL" id="SPQT01000022">
    <property type="protein sequence ID" value="TFV43608.1"/>
    <property type="molecule type" value="Genomic_DNA"/>
</dbReference>
<evidence type="ECO:0000313" key="3">
    <source>
        <dbReference type="EMBL" id="TFV43608.1"/>
    </source>
</evidence>
<dbReference type="PANTHER" id="PTHR43669:SF3">
    <property type="entry name" value="ALCOHOL DEHYDROGENASE, PUTATIVE (AFU_ORTHOLOGUE AFUA_3G03445)-RELATED"/>
    <property type="match status" value="1"/>
</dbReference>
<dbReference type="Gene3D" id="3.40.50.720">
    <property type="entry name" value="NAD(P)-binding Rossmann-like Domain"/>
    <property type="match status" value="1"/>
</dbReference>
<sequence length="269" mass="28159">MEGQAVLLENKTAIIYGAGGAIGGAVARTFAREGAKVFLSGRTLSKVERVAREIVAAGGTAQAFQVDAMEERAVESHVAVVVEQTGRLDVSFNAITAVPQPGTQGIPIAQLSVDSFTAPITTYMRSHFLTARAAARRMAEQGSGVLLMHTPEPARLGAALVGGMGPAWAAMEAFNRNLSAEFGPKGVRAICVRSSGMPETETIDVVFGLHANAMGIPREQFQGFIESLTHRKRSTKVSEVAEMAAFLASDRGSGMTGTVANLTGGLIVD</sequence>
<dbReference type="GO" id="GO:0016491">
    <property type="term" value="F:oxidoreductase activity"/>
    <property type="evidence" value="ECO:0007669"/>
    <property type="project" value="UniProtKB-KW"/>
</dbReference>
<dbReference type="OrthoDB" id="7301144at2"/>
<evidence type="ECO:0000256" key="2">
    <source>
        <dbReference type="ARBA" id="ARBA00023002"/>
    </source>
</evidence>
<gene>
    <name evidence="3" type="ORF">E4K65_31015</name>
</gene>
<dbReference type="InterPro" id="IPR036291">
    <property type="entry name" value="NAD(P)-bd_dom_sf"/>
</dbReference>
<comment type="caution">
    <text evidence="3">The sequence shown here is derived from an EMBL/GenBank/DDBJ whole genome shotgun (WGS) entry which is preliminary data.</text>
</comment>
<dbReference type="CDD" id="cd05233">
    <property type="entry name" value="SDR_c"/>
    <property type="match status" value="1"/>
</dbReference>
<proteinExistence type="inferred from homology"/>